<dbReference type="InterPro" id="IPR023459">
    <property type="entry name" value="Tscrpt_elong_fac_GreA/B_fam"/>
</dbReference>
<dbReference type="PANTHER" id="PTHR30437">
    <property type="entry name" value="TRANSCRIPTION ELONGATION FACTOR GREA"/>
    <property type="match status" value="1"/>
</dbReference>
<name>A0AAU7UEL7_9DEIO</name>
<dbReference type="AlphaFoldDB" id="A0AAU7UEL7"/>
<dbReference type="SUPFAM" id="SSF54534">
    <property type="entry name" value="FKBP-like"/>
    <property type="match status" value="1"/>
</dbReference>
<feature type="coiled-coil region" evidence="3">
    <location>
        <begin position="7"/>
        <end position="48"/>
    </location>
</feature>
<dbReference type="GO" id="GO:0006354">
    <property type="term" value="P:DNA-templated transcription elongation"/>
    <property type="evidence" value="ECO:0007669"/>
    <property type="project" value="TreeGrafter"/>
</dbReference>
<dbReference type="InterPro" id="IPR022691">
    <property type="entry name" value="Tscrpt_elong_fac_GreA/B_N"/>
</dbReference>
<dbReference type="GO" id="GO:0003677">
    <property type="term" value="F:DNA binding"/>
    <property type="evidence" value="ECO:0007669"/>
    <property type="project" value="InterPro"/>
</dbReference>
<dbReference type="PIRSF" id="PIRSF006092">
    <property type="entry name" value="GreA_GreB"/>
    <property type="match status" value="1"/>
</dbReference>
<proteinExistence type="predicted"/>
<protein>
    <submittedName>
        <fullName evidence="6">GreA/GreB family elongation factor</fullName>
    </submittedName>
</protein>
<keyword evidence="1" id="KW-0805">Transcription regulation</keyword>
<dbReference type="GO" id="GO:0032784">
    <property type="term" value="P:regulation of DNA-templated transcription elongation"/>
    <property type="evidence" value="ECO:0007669"/>
    <property type="project" value="InterPro"/>
</dbReference>
<dbReference type="Pfam" id="PF03449">
    <property type="entry name" value="GreA_GreB_N"/>
    <property type="match status" value="1"/>
</dbReference>
<keyword evidence="6" id="KW-0251">Elongation factor</keyword>
<evidence type="ECO:0000259" key="4">
    <source>
        <dbReference type="Pfam" id="PF01272"/>
    </source>
</evidence>
<accession>A0AAU7UEL7</accession>
<feature type="domain" description="Transcription elongation factor GreA/GreB C-terminal" evidence="4">
    <location>
        <begin position="83"/>
        <end position="159"/>
    </location>
</feature>
<reference evidence="6" key="1">
    <citation type="submission" date="2024-06" db="EMBL/GenBank/DDBJ databases">
        <title>Draft Genome Sequence of Deinococcus sonorensis Type Strain KR-87, a Biofilm Producing Representative of the Genus Deinococcus.</title>
        <authorList>
            <person name="Boren L.S."/>
            <person name="Grosso R.A."/>
            <person name="Hugenberg-Cox A.N."/>
            <person name="Hill J.T.E."/>
            <person name="Albert C.M."/>
            <person name="Tuohy J.M."/>
        </authorList>
    </citation>
    <scope>NUCLEOTIDE SEQUENCE</scope>
    <source>
        <strain evidence="6">KR-87</strain>
    </source>
</reference>
<dbReference type="KEGG" id="dsc:ABOD76_11950"/>
<evidence type="ECO:0000256" key="3">
    <source>
        <dbReference type="SAM" id="Coils"/>
    </source>
</evidence>
<dbReference type="GO" id="GO:0070063">
    <property type="term" value="F:RNA polymerase binding"/>
    <property type="evidence" value="ECO:0007669"/>
    <property type="project" value="InterPro"/>
</dbReference>
<keyword evidence="3" id="KW-0175">Coiled coil</keyword>
<evidence type="ECO:0000313" key="6">
    <source>
        <dbReference type="EMBL" id="XBV86986.1"/>
    </source>
</evidence>
<dbReference type="GO" id="GO:0003746">
    <property type="term" value="F:translation elongation factor activity"/>
    <property type="evidence" value="ECO:0007669"/>
    <property type="project" value="UniProtKB-KW"/>
</dbReference>
<dbReference type="InterPro" id="IPR036805">
    <property type="entry name" value="Tscrpt_elong_fac_GreA/B_N_sf"/>
</dbReference>
<dbReference type="Gene3D" id="3.10.50.30">
    <property type="entry name" value="Transcription elongation factor, GreA/GreB, C-terminal domain"/>
    <property type="match status" value="1"/>
</dbReference>
<dbReference type="EMBL" id="CP158299">
    <property type="protein sequence ID" value="XBV86986.1"/>
    <property type="molecule type" value="Genomic_DNA"/>
</dbReference>
<organism evidence="6">
    <name type="scientific">Deinococcus sonorensis KR-87</name>
    <dbReference type="NCBI Taxonomy" id="694439"/>
    <lineage>
        <taxon>Bacteria</taxon>
        <taxon>Thermotogati</taxon>
        <taxon>Deinococcota</taxon>
        <taxon>Deinococci</taxon>
        <taxon>Deinococcales</taxon>
        <taxon>Deinococcaceae</taxon>
        <taxon>Deinococcus</taxon>
    </lineage>
</organism>
<evidence type="ECO:0000256" key="1">
    <source>
        <dbReference type="ARBA" id="ARBA00023015"/>
    </source>
</evidence>
<feature type="domain" description="Transcription elongation factor GreA/GreB N-terminal" evidence="5">
    <location>
        <begin position="8"/>
        <end position="76"/>
    </location>
</feature>
<dbReference type="InterPro" id="IPR036953">
    <property type="entry name" value="GreA/GreB_C_sf"/>
</dbReference>
<sequence length="160" mass="17891">MTATGPIHMTRAGHERLQQALEQAQQRRDEAAKMLSDLRDDAIDLEDRNLQSAQTDLTGLDARIFELEDALARAVVVDDSNTQDGTVMLGSVVLLHEETQGQDMRVQLVSSVEVTVRDDRITQLTDDSPVGQMVMGRRVGETVTVNLRDREMRYTIQAVQ</sequence>
<keyword evidence="6" id="KW-0648">Protein biosynthesis</keyword>
<dbReference type="RefSeq" id="WP_350245083.1">
    <property type="nucleotide sequence ID" value="NZ_CP158299.1"/>
</dbReference>
<keyword evidence="2" id="KW-0804">Transcription</keyword>
<dbReference type="SUPFAM" id="SSF46557">
    <property type="entry name" value="GreA transcript cleavage protein, N-terminal domain"/>
    <property type="match status" value="1"/>
</dbReference>
<evidence type="ECO:0000259" key="5">
    <source>
        <dbReference type="Pfam" id="PF03449"/>
    </source>
</evidence>
<dbReference type="Gene3D" id="1.10.287.180">
    <property type="entry name" value="Transcription elongation factor, GreA/GreB, N-terminal domain"/>
    <property type="match status" value="1"/>
</dbReference>
<dbReference type="PANTHER" id="PTHR30437:SF4">
    <property type="entry name" value="TRANSCRIPTION ELONGATION FACTOR GREA"/>
    <property type="match status" value="1"/>
</dbReference>
<gene>
    <name evidence="6" type="ORF">ABOD76_11950</name>
</gene>
<dbReference type="InterPro" id="IPR001437">
    <property type="entry name" value="Tscrpt_elong_fac_GreA/B_C"/>
</dbReference>
<dbReference type="Pfam" id="PF01272">
    <property type="entry name" value="GreA_GreB"/>
    <property type="match status" value="1"/>
</dbReference>
<evidence type="ECO:0000256" key="2">
    <source>
        <dbReference type="ARBA" id="ARBA00023163"/>
    </source>
</evidence>